<name>A0A930HKZ0_9BACT</name>
<feature type="coiled-coil region" evidence="1">
    <location>
        <begin position="157"/>
        <end position="189"/>
    </location>
</feature>
<dbReference type="AlphaFoldDB" id="A0A930HKZ0"/>
<evidence type="ECO:0000256" key="1">
    <source>
        <dbReference type="SAM" id="Coils"/>
    </source>
</evidence>
<accession>A0A930HKZ0</accession>
<gene>
    <name evidence="2" type="ORF">HXN26_02560</name>
</gene>
<evidence type="ECO:0000313" key="3">
    <source>
        <dbReference type="Proteomes" id="UP000771736"/>
    </source>
</evidence>
<proteinExistence type="predicted"/>
<evidence type="ECO:0000313" key="2">
    <source>
        <dbReference type="EMBL" id="MBF1383729.1"/>
    </source>
</evidence>
<comment type="caution">
    <text evidence="2">The sequence shown here is derived from an EMBL/GenBank/DDBJ whole genome shotgun (WGS) entry which is preliminary data.</text>
</comment>
<organism evidence="2 3">
    <name type="scientific">Prevotella aurantiaca</name>
    <dbReference type="NCBI Taxonomy" id="596085"/>
    <lineage>
        <taxon>Bacteria</taxon>
        <taxon>Pseudomonadati</taxon>
        <taxon>Bacteroidota</taxon>
        <taxon>Bacteroidia</taxon>
        <taxon>Bacteroidales</taxon>
        <taxon>Prevotellaceae</taxon>
        <taxon>Prevotella</taxon>
    </lineage>
</organism>
<dbReference type="EMBL" id="JABZSJ010000007">
    <property type="protein sequence ID" value="MBF1383729.1"/>
    <property type="molecule type" value="Genomic_DNA"/>
</dbReference>
<sequence length="189" mass="21893">MCVVGVHAQQVQVCDGVTSLPIRDVAISVDGKHFGKTDYRGLISLPDIYTSATFSKSKYHTETLLREEVQRDTVFLFPEKQSLGEVIVWGKHTVNGRELLKQMPKRDILEKAPKRALGEFDVGLMLDKRLRRDKEHVKKQREIFKKFDGINTEDPIMRAYNNTIAEQKRKKIEEEIEEKHKELDSKVEN</sequence>
<dbReference type="Proteomes" id="UP000771736">
    <property type="component" value="Unassembled WGS sequence"/>
</dbReference>
<reference evidence="2" key="1">
    <citation type="submission" date="2020-04" db="EMBL/GenBank/DDBJ databases">
        <title>Deep metagenomics examines the oral microbiome during advanced dental caries in children, revealing novel taxa and co-occurrences with host molecules.</title>
        <authorList>
            <person name="Baker J.L."/>
            <person name="Morton J.T."/>
            <person name="Dinis M."/>
            <person name="Alvarez R."/>
            <person name="Tran N.C."/>
            <person name="Knight R."/>
            <person name="Edlund A."/>
        </authorList>
    </citation>
    <scope>NUCLEOTIDE SEQUENCE</scope>
    <source>
        <strain evidence="2">JCVI_44_bin.5</strain>
    </source>
</reference>
<keyword evidence="1" id="KW-0175">Coiled coil</keyword>
<protein>
    <submittedName>
        <fullName evidence="2">Uncharacterized protein</fullName>
    </submittedName>
</protein>